<organism evidence="2 3">
    <name type="scientific">Iphiclides podalirius</name>
    <name type="common">scarce swallowtail</name>
    <dbReference type="NCBI Taxonomy" id="110791"/>
    <lineage>
        <taxon>Eukaryota</taxon>
        <taxon>Metazoa</taxon>
        <taxon>Ecdysozoa</taxon>
        <taxon>Arthropoda</taxon>
        <taxon>Hexapoda</taxon>
        <taxon>Insecta</taxon>
        <taxon>Pterygota</taxon>
        <taxon>Neoptera</taxon>
        <taxon>Endopterygota</taxon>
        <taxon>Lepidoptera</taxon>
        <taxon>Glossata</taxon>
        <taxon>Ditrysia</taxon>
        <taxon>Papilionoidea</taxon>
        <taxon>Papilionidae</taxon>
        <taxon>Papilioninae</taxon>
        <taxon>Iphiclides</taxon>
    </lineage>
</organism>
<dbReference type="Proteomes" id="UP000837857">
    <property type="component" value="Chromosome 9"/>
</dbReference>
<evidence type="ECO:0000313" key="3">
    <source>
        <dbReference type="Proteomes" id="UP000837857"/>
    </source>
</evidence>
<gene>
    <name evidence="2" type="ORF">IPOD504_LOCUS17633</name>
</gene>
<reference evidence="2" key="1">
    <citation type="submission" date="2022-03" db="EMBL/GenBank/DDBJ databases">
        <authorList>
            <person name="Martin H S."/>
        </authorList>
    </citation>
    <scope>NUCLEOTIDE SEQUENCE</scope>
</reference>
<keyword evidence="3" id="KW-1185">Reference proteome</keyword>
<feature type="compositionally biased region" description="Basic and acidic residues" evidence="1">
    <location>
        <begin position="92"/>
        <end position="103"/>
    </location>
</feature>
<dbReference type="EMBL" id="OW152821">
    <property type="protein sequence ID" value="CAH2077280.1"/>
    <property type="molecule type" value="Genomic_DNA"/>
</dbReference>
<protein>
    <submittedName>
        <fullName evidence="2">Uncharacterized protein</fullName>
    </submittedName>
</protein>
<feature type="region of interest" description="Disordered" evidence="1">
    <location>
        <begin position="92"/>
        <end position="111"/>
    </location>
</feature>
<evidence type="ECO:0000256" key="1">
    <source>
        <dbReference type="SAM" id="MobiDB-lite"/>
    </source>
</evidence>
<evidence type="ECO:0000313" key="2">
    <source>
        <dbReference type="EMBL" id="CAH2077280.1"/>
    </source>
</evidence>
<feature type="non-terminal residue" evidence="2">
    <location>
        <position position="147"/>
    </location>
</feature>
<name>A0ABN8J8C4_9NEOP</name>
<sequence length="147" mass="16298">MRTELWGGGIRGGYVGDGNARLFNSRPFDGHNGRCRNRDSRSANWHRGAQKARLLMAAGAHRAPFNSFPREPRHESAARGVQRSCIFIAAEKRGGDARSRRPNEAVPRAAGEPSHLARGLFREDFVGSTINACDAYAPRHRSVRFSE</sequence>
<accession>A0ABN8J8C4</accession>
<proteinExistence type="predicted"/>